<organism evidence="3 4">
    <name type="scientific">Colletotrichum tanaceti</name>
    <dbReference type="NCBI Taxonomy" id="1306861"/>
    <lineage>
        <taxon>Eukaryota</taxon>
        <taxon>Fungi</taxon>
        <taxon>Dikarya</taxon>
        <taxon>Ascomycota</taxon>
        <taxon>Pezizomycotina</taxon>
        <taxon>Sordariomycetes</taxon>
        <taxon>Hypocreomycetidae</taxon>
        <taxon>Glomerellales</taxon>
        <taxon>Glomerellaceae</taxon>
        <taxon>Colletotrichum</taxon>
        <taxon>Colletotrichum destructivum species complex</taxon>
    </lineage>
</organism>
<dbReference type="Proteomes" id="UP000310108">
    <property type="component" value="Unassembled WGS sequence"/>
</dbReference>
<gene>
    <name evidence="3" type="ORF">CTA1_3761</name>
</gene>
<dbReference type="EMBL" id="PJEX01000040">
    <property type="protein sequence ID" value="TKW57553.1"/>
    <property type="molecule type" value="Genomic_DNA"/>
</dbReference>
<evidence type="ECO:0000313" key="4">
    <source>
        <dbReference type="Proteomes" id="UP000310108"/>
    </source>
</evidence>
<sequence length="427" mass="47304">MSANAHGFELPSTSASTLATTAAAIGNLPNNHGNGVNNRSSSHIRSKSRNDKKRDSAPPATTPPVTAATASTATAAAAALLPARRPRHQITRSITEFSPPLRMHRHRHSHHHHPMQHALHINAQSRRDRDRLLLLDERTSAPGANGRSSLDMTRSEHVTPNRSPDSSRRTSALVGPAIGGGENPFLATPPGIVRKVDKAAVLSEEKSRTASRVTGLKNSLVELSGFSTATTRHLDETYYSVLEKKSMLQSTVTAMRELTVVSRQLTGEFEEQAEEMSREVAAQLDQFGLFGEQESRIEALQSRVESGRTRIQGLSERVDLVRRRIEGWESADREWQEKTRKRLRTVWIVMSVVFAVLILLFVGAQYLGGPEVEGRKGLEGAEREFNRSVGVLGKKGPREKPLPPLWEGRNGREKDEEEDRLRVFDEL</sequence>
<evidence type="ECO:0000313" key="3">
    <source>
        <dbReference type="EMBL" id="TKW57553.1"/>
    </source>
</evidence>
<protein>
    <submittedName>
        <fullName evidence="3">Uncharacterized protein</fullName>
    </submittedName>
</protein>
<dbReference type="OrthoDB" id="5419542at2759"/>
<feature type="region of interest" description="Disordered" evidence="1">
    <location>
        <begin position="25"/>
        <end position="71"/>
    </location>
</feature>
<dbReference type="STRING" id="1306861.A0A4U6XP39"/>
<evidence type="ECO:0000256" key="2">
    <source>
        <dbReference type="SAM" id="Phobius"/>
    </source>
</evidence>
<feature type="transmembrane region" description="Helical" evidence="2">
    <location>
        <begin position="346"/>
        <end position="367"/>
    </location>
</feature>
<keyword evidence="2" id="KW-1133">Transmembrane helix</keyword>
<dbReference type="AlphaFoldDB" id="A0A4U6XP39"/>
<proteinExistence type="predicted"/>
<name>A0A4U6XP39_9PEZI</name>
<keyword evidence="2" id="KW-0812">Transmembrane</keyword>
<feature type="compositionally biased region" description="Low complexity" evidence="1">
    <location>
        <begin position="25"/>
        <end position="38"/>
    </location>
</feature>
<keyword evidence="4" id="KW-1185">Reference proteome</keyword>
<feature type="region of interest" description="Disordered" evidence="1">
    <location>
        <begin position="389"/>
        <end position="427"/>
    </location>
</feature>
<feature type="region of interest" description="Disordered" evidence="1">
    <location>
        <begin position="137"/>
        <end position="171"/>
    </location>
</feature>
<accession>A0A4U6XP39</accession>
<feature type="compositionally biased region" description="Low complexity" evidence="1">
    <location>
        <begin position="57"/>
        <end position="71"/>
    </location>
</feature>
<keyword evidence="2" id="KW-0472">Membrane</keyword>
<comment type="caution">
    <text evidence="3">The sequence shown here is derived from an EMBL/GenBank/DDBJ whole genome shotgun (WGS) entry which is preliminary data.</text>
</comment>
<reference evidence="3 4" key="1">
    <citation type="journal article" date="2019" name="PLoS ONE">
        <title>Comparative genome analysis indicates high evolutionary potential of pathogenicity genes in Colletotrichum tanaceti.</title>
        <authorList>
            <person name="Lelwala R.V."/>
            <person name="Korhonen P.K."/>
            <person name="Young N.D."/>
            <person name="Scott J.B."/>
            <person name="Ades P.A."/>
            <person name="Gasser R.B."/>
            <person name="Taylor P.W.J."/>
        </authorList>
    </citation>
    <scope>NUCLEOTIDE SEQUENCE [LARGE SCALE GENOMIC DNA]</scope>
    <source>
        <strain evidence="3">BRIP57314</strain>
    </source>
</reference>
<feature type="compositionally biased region" description="Basic and acidic residues" evidence="1">
    <location>
        <begin position="409"/>
        <end position="427"/>
    </location>
</feature>
<evidence type="ECO:0000256" key="1">
    <source>
        <dbReference type="SAM" id="MobiDB-lite"/>
    </source>
</evidence>